<dbReference type="Proteomes" id="UP000515318">
    <property type="component" value="Segment"/>
</dbReference>
<dbReference type="EMBL" id="MT354570">
    <property type="protein sequence ID" value="QMP84065.1"/>
    <property type="molecule type" value="Genomic_DNA"/>
</dbReference>
<sequence length="176" mass="18722">MFWMLAATAAMSALQTGMANKEKASQIKAQNKVNRAADLQTLTNNAQNINSLLVQNGQLRVSAAREYNAAEQEAYKAKGTTVANAAAAQIKGASVDATLSDIDRELSEAEVSTEQNFEVGQYNLQQSLRQMTYAAENSLRGNINPSSGQQSPLVNGLMAAGSSYMSSAFRFGSTGT</sequence>
<keyword evidence="2" id="KW-1185">Reference proteome</keyword>
<accession>A0A7D7FQ20</accession>
<name>A0A7D7FQ20_9CAUD</name>
<protein>
    <submittedName>
        <fullName evidence="1">Unclassified head protein</fullName>
    </submittedName>
</protein>
<dbReference type="Pfam" id="PF24072">
    <property type="entry name" value="T7_gp14"/>
    <property type="match status" value="1"/>
</dbReference>
<proteinExistence type="predicted"/>
<evidence type="ECO:0000313" key="1">
    <source>
        <dbReference type="EMBL" id="QMP84065.1"/>
    </source>
</evidence>
<dbReference type="InterPro" id="IPR038996">
    <property type="entry name" value="Gp14"/>
</dbReference>
<evidence type="ECO:0000313" key="2">
    <source>
        <dbReference type="Proteomes" id="UP000515318"/>
    </source>
</evidence>
<organism evidence="1 2">
    <name type="scientific">Pseudomonas phage phiB1_1</name>
    <dbReference type="NCBI Taxonomy" id="2755402"/>
    <lineage>
        <taxon>Viruses</taxon>
        <taxon>Duplodnaviria</taxon>
        <taxon>Heunggongvirae</taxon>
        <taxon>Uroviricota</taxon>
        <taxon>Caudoviricetes</taxon>
        <taxon>Autographivirales</taxon>
        <taxon>Autoscriptoviridae</taxon>
        <taxon>Krylovirinae</taxon>
        <taxon>Torinorumvirus</taxon>
        <taxon>Torinorumvirus B11</taxon>
    </lineage>
</organism>
<reference evidence="1 2" key="1">
    <citation type="submission" date="2020-04" db="EMBL/GenBank/DDBJ databases">
        <authorList>
            <person name="Martino G."/>
            <person name="Holtappels D."/>
            <person name="Wagemans J."/>
            <person name="Lavigne R."/>
            <person name="Turina M."/>
            <person name="Ciuffo M."/>
        </authorList>
    </citation>
    <scope>NUCLEOTIDE SEQUENCE [LARGE SCALE GENOMIC DNA]</scope>
</reference>
<gene>
    <name evidence="1" type="ORF">phiB1_1_38</name>
</gene>